<evidence type="ECO:0008006" key="17">
    <source>
        <dbReference type="Google" id="ProtNLM"/>
    </source>
</evidence>
<evidence type="ECO:0000256" key="8">
    <source>
        <dbReference type="ARBA" id="ARBA00023065"/>
    </source>
</evidence>
<dbReference type="PANTHER" id="PTHR18945">
    <property type="entry name" value="NEUROTRANSMITTER GATED ION CHANNEL"/>
    <property type="match status" value="1"/>
</dbReference>
<dbReference type="PROSITE" id="PS00236">
    <property type="entry name" value="NEUROTR_ION_CHANNEL"/>
    <property type="match status" value="1"/>
</dbReference>
<evidence type="ECO:0000256" key="12">
    <source>
        <dbReference type="SAM" id="MobiDB-lite"/>
    </source>
</evidence>
<dbReference type="InterPro" id="IPR006201">
    <property type="entry name" value="Neur_channel"/>
</dbReference>
<dbReference type="InterPro" id="IPR006029">
    <property type="entry name" value="Neurotrans-gated_channel_TM"/>
</dbReference>
<dbReference type="InterPro" id="IPR018000">
    <property type="entry name" value="Neurotransmitter_ion_chnl_CS"/>
</dbReference>
<keyword evidence="5 11" id="KW-0812">Transmembrane</keyword>
<evidence type="ECO:0000256" key="4">
    <source>
        <dbReference type="ARBA" id="ARBA00022475"/>
    </source>
</evidence>
<dbReference type="SUPFAM" id="SSF90112">
    <property type="entry name" value="Neurotransmitter-gated ion-channel transmembrane pore"/>
    <property type="match status" value="1"/>
</dbReference>
<dbReference type="PRINTS" id="PR00253">
    <property type="entry name" value="GABAARECEPTR"/>
</dbReference>
<comment type="subcellular location">
    <subcellularLocation>
        <location evidence="2">Cell membrane</location>
    </subcellularLocation>
    <subcellularLocation>
        <location evidence="1">Membrane</location>
        <topology evidence="1">Multi-pass membrane protein</topology>
    </subcellularLocation>
</comment>
<protein>
    <recommendedName>
        <fullName evidence="17">Glycine receptor subunit alpha-2</fullName>
    </recommendedName>
</protein>
<keyword evidence="8 11" id="KW-0406">Ion transport</keyword>
<dbReference type="Pfam" id="PF02932">
    <property type="entry name" value="Neur_chan_memb"/>
    <property type="match status" value="1"/>
</dbReference>
<feature type="region of interest" description="Disordered" evidence="12">
    <location>
        <begin position="630"/>
        <end position="653"/>
    </location>
</feature>
<dbReference type="SUPFAM" id="SSF63712">
    <property type="entry name" value="Nicotinic receptor ligand binding domain-like"/>
    <property type="match status" value="1"/>
</dbReference>
<feature type="transmembrane region" description="Helical" evidence="11">
    <location>
        <begin position="752"/>
        <end position="771"/>
    </location>
</feature>
<evidence type="ECO:0000313" key="15">
    <source>
        <dbReference type="EMBL" id="CAL8144295.1"/>
    </source>
</evidence>
<comment type="caution">
    <text evidence="15">The sequence shown here is derived from an EMBL/GenBank/DDBJ whole genome shotgun (WGS) entry which is preliminary data.</text>
</comment>
<feature type="transmembrane region" description="Helical" evidence="11">
    <location>
        <begin position="603"/>
        <end position="623"/>
    </location>
</feature>
<dbReference type="InterPro" id="IPR006202">
    <property type="entry name" value="Neur_chan_lig-bd"/>
</dbReference>
<gene>
    <name evidence="15" type="ORF">ODALV1_LOCUS30150</name>
</gene>
<dbReference type="Pfam" id="PF02931">
    <property type="entry name" value="Neur_chan_LBD"/>
    <property type="match status" value="1"/>
</dbReference>
<keyword evidence="16" id="KW-1185">Reference proteome</keyword>
<dbReference type="InterPro" id="IPR036719">
    <property type="entry name" value="Neuro-gated_channel_TM_sf"/>
</dbReference>
<dbReference type="PRINTS" id="PR00252">
    <property type="entry name" value="NRIONCHANNEL"/>
</dbReference>
<feature type="domain" description="Neurotransmitter-gated ion-channel ligand-binding" evidence="13">
    <location>
        <begin position="337"/>
        <end position="537"/>
    </location>
</feature>
<keyword evidence="3 11" id="KW-0813">Transport</keyword>
<dbReference type="EMBL" id="CAXLJM020000160">
    <property type="protein sequence ID" value="CAL8144295.1"/>
    <property type="molecule type" value="Genomic_DNA"/>
</dbReference>
<evidence type="ECO:0000256" key="7">
    <source>
        <dbReference type="ARBA" id="ARBA00022989"/>
    </source>
</evidence>
<dbReference type="CDD" id="cd19049">
    <property type="entry name" value="LGIC_TM_anion"/>
    <property type="match status" value="1"/>
</dbReference>
<evidence type="ECO:0000313" key="16">
    <source>
        <dbReference type="Proteomes" id="UP001642540"/>
    </source>
</evidence>
<keyword evidence="9 11" id="KW-0472">Membrane</keyword>
<dbReference type="InterPro" id="IPR036734">
    <property type="entry name" value="Neur_chan_lig-bd_sf"/>
</dbReference>
<feature type="region of interest" description="Disordered" evidence="12">
    <location>
        <begin position="685"/>
        <end position="738"/>
    </location>
</feature>
<dbReference type="Gene3D" id="1.20.58.390">
    <property type="entry name" value="Neurotransmitter-gated ion-channel transmembrane domain"/>
    <property type="match status" value="1"/>
</dbReference>
<keyword evidence="10 11" id="KW-0407">Ion channel</keyword>
<keyword evidence="6" id="KW-0732">Signal</keyword>
<evidence type="ECO:0000259" key="14">
    <source>
        <dbReference type="Pfam" id="PF02932"/>
    </source>
</evidence>
<proteinExistence type="inferred from homology"/>
<feature type="compositionally biased region" description="Low complexity" evidence="12">
    <location>
        <begin position="642"/>
        <end position="652"/>
    </location>
</feature>
<dbReference type="Proteomes" id="UP001642540">
    <property type="component" value="Unassembled WGS sequence"/>
</dbReference>
<accession>A0ABP1S5W7</accession>
<dbReference type="Gene3D" id="2.70.170.10">
    <property type="entry name" value="Neurotransmitter-gated ion-channel ligand-binding domain"/>
    <property type="match status" value="1"/>
</dbReference>
<feature type="domain" description="Neurotransmitter-gated ion-channel transmembrane" evidence="14">
    <location>
        <begin position="545"/>
        <end position="769"/>
    </location>
</feature>
<evidence type="ECO:0000256" key="1">
    <source>
        <dbReference type="ARBA" id="ARBA00004141"/>
    </source>
</evidence>
<evidence type="ECO:0000256" key="11">
    <source>
        <dbReference type="RuleBase" id="RU000687"/>
    </source>
</evidence>
<keyword evidence="7 11" id="KW-1133">Transmembrane helix</keyword>
<organism evidence="15 16">
    <name type="scientific">Orchesella dallaii</name>
    <dbReference type="NCBI Taxonomy" id="48710"/>
    <lineage>
        <taxon>Eukaryota</taxon>
        <taxon>Metazoa</taxon>
        <taxon>Ecdysozoa</taxon>
        <taxon>Arthropoda</taxon>
        <taxon>Hexapoda</taxon>
        <taxon>Collembola</taxon>
        <taxon>Entomobryomorpha</taxon>
        <taxon>Entomobryoidea</taxon>
        <taxon>Orchesellidae</taxon>
        <taxon>Orchesellinae</taxon>
        <taxon>Orchesella</taxon>
    </lineage>
</organism>
<comment type="similarity">
    <text evidence="11">Belongs to the ligand-gated ion channel (TC 1.A.9) family.</text>
</comment>
<sequence length="791" mass="88035">MGPAPHYPSSLGVDEKTGSGSYLPVSSCYSCHCHHHQHEEDLTQESLATTSTFSKTSIISGTIMDHYRIAPEKECKHSNPFSTAASRNDDDYGASVPHLHPEIITPLRHNQKSLCSLPAHHVLQERQQATEIEKGGVCRSTSKTALKNALENSQSFKQHESDDDVMFGDEHRQSYSKQLTSLPCEKACVHCNVTDLALDSCSNLMASEARIFSSSCNISDSLSKAEGSWSEVAHLGGKENNLVRSGSRNFSNETQRQFSSGGKVGRKGAFGDRCKWLLLGSLLFLSLCSSANSLSILDDDEDDDEFGGVSSFTQSVYRQRRSAESFSTLNDALSLIPSNYSIHEPPPTNNSEATQVDFSVLIMNVRDIKELNEELSLEMNLRIWWKDTRLSHLADRSGKKFIVLNPVLLDKIWHPDIFIDHVKGVAQPSLISKPASLRVYPDSSVRYSARITVTMACQMDFHYYPADTQRCNVDMKSYAYSSKILALDWREGKGALLVEYLELPNFDVALDTTQNFMVNTGSGSYSGIRFTILLRRKLSYHLIQTYLPSTLFIIVSWLSFLVPPESVPGRMALCMTTLLTLTAMFSAVRQNTPNVSYVKALDIWMVVCIIFVFLTLVEYTVLLKLKSKKPKPKPLSAQTELAPASQPQQQPATRWTIPALQYSSDVSNFKFRGCKNVDAVINENGSTGEMRHRENGDSVGAPGDNGNNVTSPPAPPTSPSPPPIPPPPPAPMHPSDKPLNKYELAAKKIEKFTSAVIPTLFVIFNFIYWPWLIESADYYHQEKSTTIFKSM</sequence>
<evidence type="ECO:0000256" key="9">
    <source>
        <dbReference type="ARBA" id="ARBA00023136"/>
    </source>
</evidence>
<feature type="transmembrane region" description="Helical" evidence="11">
    <location>
        <begin position="538"/>
        <end position="560"/>
    </location>
</feature>
<evidence type="ECO:0000256" key="3">
    <source>
        <dbReference type="ARBA" id="ARBA00022448"/>
    </source>
</evidence>
<name>A0ABP1S5W7_9HEXA</name>
<reference evidence="15 16" key="1">
    <citation type="submission" date="2024-08" db="EMBL/GenBank/DDBJ databases">
        <authorList>
            <person name="Cucini C."/>
            <person name="Frati F."/>
        </authorList>
    </citation>
    <scope>NUCLEOTIDE SEQUENCE [LARGE SCALE GENOMIC DNA]</scope>
</reference>
<dbReference type="InterPro" id="IPR006028">
    <property type="entry name" value="GABAA/Glycine_rcpt"/>
</dbReference>
<evidence type="ECO:0000256" key="10">
    <source>
        <dbReference type="ARBA" id="ARBA00023303"/>
    </source>
</evidence>
<keyword evidence="4" id="KW-1003">Cell membrane</keyword>
<evidence type="ECO:0000256" key="6">
    <source>
        <dbReference type="ARBA" id="ARBA00022729"/>
    </source>
</evidence>
<feature type="compositionally biased region" description="Pro residues" evidence="12">
    <location>
        <begin position="712"/>
        <end position="732"/>
    </location>
</feature>
<evidence type="ECO:0000259" key="13">
    <source>
        <dbReference type="Pfam" id="PF02931"/>
    </source>
</evidence>
<evidence type="ECO:0000256" key="5">
    <source>
        <dbReference type="ARBA" id="ARBA00022692"/>
    </source>
</evidence>
<feature type="transmembrane region" description="Helical" evidence="11">
    <location>
        <begin position="572"/>
        <end position="591"/>
    </location>
</feature>
<dbReference type="InterPro" id="IPR038050">
    <property type="entry name" value="Neuro_actylchol_rec"/>
</dbReference>
<evidence type="ECO:0000256" key="2">
    <source>
        <dbReference type="ARBA" id="ARBA00004236"/>
    </source>
</evidence>